<feature type="non-terminal residue" evidence="24">
    <location>
        <position position="1"/>
    </location>
</feature>
<dbReference type="PANTHER" id="PTHR44229">
    <property type="entry name" value="15-HYDROXYPROSTAGLANDIN DEHYDROGENASE [NAD(+)]"/>
    <property type="match status" value="1"/>
</dbReference>
<dbReference type="PROSITE" id="PS00061">
    <property type="entry name" value="ADH_SHORT"/>
    <property type="match status" value="1"/>
</dbReference>
<evidence type="ECO:0000256" key="6">
    <source>
        <dbReference type="ARBA" id="ARBA00040276"/>
    </source>
</evidence>
<dbReference type="PRINTS" id="PR00080">
    <property type="entry name" value="SDRFAMILY"/>
</dbReference>
<dbReference type="EC" id="1.1.1.232" evidence="5"/>
<accession>A0A8X7XCR7</accession>
<evidence type="ECO:0000256" key="7">
    <source>
        <dbReference type="ARBA" id="ARBA00041812"/>
    </source>
</evidence>
<evidence type="ECO:0000256" key="4">
    <source>
        <dbReference type="ARBA" id="ARBA00038968"/>
    </source>
</evidence>
<evidence type="ECO:0000256" key="18">
    <source>
        <dbReference type="ARBA" id="ARBA00048611"/>
    </source>
</evidence>
<dbReference type="PANTHER" id="PTHR44229:SF2">
    <property type="entry name" value="15-HYDROXYPROSTAGLANDIN DEHYDROGENASE"/>
    <property type="match status" value="1"/>
</dbReference>
<dbReference type="InterPro" id="IPR036291">
    <property type="entry name" value="NAD(P)-bd_dom_sf"/>
</dbReference>
<dbReference type="AlphaFoldDB" id="A0A8X7XCR7"/>
<evidence type="ECO:0000256" key="21">
    <source>
        <dbReference type="ARBA" id="ARBA00049151"/>
    </source>
</evidence>
<reference evidence="24 25" key="1">
    <citation type="journal article" date="2021" name="Cell">
        <title>Tracing the genetic footprints of vertebrate landing in non-teleost ray-finned fishes.</title>
        <authorList>
            <person name="Bi X."/>
            <person name="Wang K."/>
            <person name="Yang L."/>
            <person name="Pan H."/>
            <person name="Jiang H."/>
            <person name="Wei Q."/>
            <person name="Fang M."/>
            <person name="Yu H."/>
            <person name="Zhu C."/>
            <person name="Cai Y."/>
            <person name="He Y."/>
            <person name="Gan X."/>
            <person name="Zeng H."/>
            <person name="Yu D."/>
            <person name="Zhu Y."/>
            <person name="Jiang H."/>
            <person name="Qiu Q."/>
            <person name="Yang H."/>
            <person name="Zhang Y.E."/>
            <person name="Wang W."/>
            <person name="Zhu M."/>
            <person name="He S."/>
            <person name="Zhang G."/>
        </authorList>
    </citation>
    <scope>NUCLEOTIDE SEQUENCE [LARGE SCALE GENOMIC DNA]</scope>
    <source>
        <strain evidence="24">Bchr_013</strain>
    </source>
</reference>
<dbReference type="CDD" id="cd05323">
    <property type="entry name" value="ADH_SDR_c_like"/>
    <property type="match status" value="1"/>
</dbReference>
<dbReference type="GO" id="GO:0016404">
    <property type="term" value="F:15-hydroxyprostaglandin dehydrogenase (NAD+) activity"/>
    <property type="evidence" value="ECO:0007669"/>
    <property type="project" value="UniProtKB-EC"/>
</dbReference>
<protein>
    <recommendedName>
        <fullName evidence="6">15-hydroxyprostaglandin dehydrogenase [NAD(+)]</fullName>
        <ecNumber evidence="4">1.1.1.141</ecNumber>
        <ecNumber evidence="5">1.1.1.232</ecNumber>
    </recommendedName>
    <alternativeName>
        <fullName evidence="8">Eicosanoid/docosanoid dehydrogenase [NAD(+)]</fullName>
    </alternativeName>
    <alternativeName>
        <fullName evidence="7">Prostaglandin dehydrogenase 1</fullName>
    </alternativeName>
</protein>
<comment type="catalytic activity">
    <reaction evidence="13">
        <text>15-oxo-(5S,6R)-dihydroxy-(7E,9E,11Z)-eicosatrienoate + NADH + H(+) = (5S,6R,15S)-trihydroxy-(7E,9E,11Z)-eicosatrienoate + NAD(+)</text>
        <dbReference type="Rhea" id="RHEA:41596"/>
        <dbReference type="ChEBI" id="CHEBI:15378"/>
        <dbReference type="ChEBI" id="CHEBI:57540"/>
        <dbReference type="ChEBI" id="CHEBI:57945"/>
        <dbReference type="ChEBI" id="CHEBI:78325"/>
        <dbReference type="ChEBI" id="CHEBI:78329"/>
    </reaction>
    <physiologicalReaction direction="left-to-right" evidence="13">
        <dbReference type="Rhea" id="RHEA:41597"/>
    </physiologicalReaction>
</comment>
<evidence type="ECO:0000256" key="19">
    <source>
        <dbReference type="ARBA" id="ARBA00048739"/>
    </source>
</evidence>
<keyword evidence="3" id="KW-0560">Oxidoreductase</keyword>
<evidence type="ECO:0000256" key="22">
    <source>
        <dbReference type="ARBA" id="ARBA00049188"/>
    </source>
</evidence>
<comment type="catalytic activity">
    <reaction evidence="21">
        <text>(15S)-hydroxy-(5Z,8Z,11Z,13E)-eicosatetraenoate + NAD(+) = 15-oxo-(5Z,8Z,11Z,13E)-eicosatetraenoate + NADH + H(+)</text>
        <dbReference type="Rhea" id="RHEA:23260"/>
        <dbReference type="ChEBI" id="CHEBI:15378"/>
        <dbReference type="ChEBI" id="CHEBI:57409"/>
        <dbReference type="ChEBI" id="CHEBI:57410"/>
        <dbReference type="ChEBI" id="CHEBI:57540"/>
        <dbReference type="ChEBI" id="CHEBI:57945"/>
        <dbReference type="EC" id="1.1.1.232"/>
    </reaction>
    <physiologicalReaction direction="left-to-right" evidence="21">
        <dbReference type="Rhea" id="RHEA:23261"/>
    </physiologicalReaction>
</comment>
<dbReference type="GO" id="GO:0047034">
    <property type="term" value="F:15-hydroxyicosatetraenoate dehydrogenase activity"/>
    <property type="evidence" value="ECO:0007669"/>
    <property type="project" value="UniProtKB-EC"/>
</dbReference>
<evidence type="ECO:0000256" key="1">
    <source>
        <dbReference type="ARBA" id="ARBA00006484"/>
    </source>
</evidence>
<evidence type="ECO:0000256" key="3">
    <source>
        <dbReference type="ARBA" id="ARBA00023002"/>
    </source>
</evidence>
<comment type="caution">
    <text evidence="24">The sequence shown here is derived from an EMBL/GenBank/DDBJ whole genome shotgun (WGS) entry which is preliminary data.</text>
</comment>
<dbReference type="FunFam" id="3.40.50.720:FF:000149">
    <property type="entry name" value="15-hydroxyprostaglandin dehydrogenase [NAD(+)]"/>
    <property type="match status" value="1"/>
</dbReference>
<comment type="catalytic activity">
    <reaction evidence="11">
        <text>resolvin D1 + NAD(+) = 8-oxoresolvin D1 + NADH + H(+)</text>
        <dbReference type="Rhea" id="RHEA:50124"/>
        <dbReference type="ChEBI" id="CHEBI:15378"/>
        <dbReference type="ChEBI" id="CHEBI:57540"/>
        <dbReference type="ChEBI" id="CHEBI:57945"/>
        <dbReference type="ChEBI" id="CHEBI:132079"/>
        <dbReference type="ChEBI" id="CHEBI:132080"/>
    </reaction>
    <physiologicalReaction direction="left-to-right" evidence="11">
        <dbReference type="Rhea" id="RHEA:50125"/>
    </physiologicalReaction>
</comment>
<evidence type="ECO:0000256" key="5">
    <source>
        <dbReference type="ARBA" id="ARBA00039060"/>
    </source>
</evidence>
<dbReference type="Gene3D" id="3.40.50.720">
    <property type="entry name" value="NAD(P)-binding Rossmann-like Domain"/>
    <property type="match status" value="1"/>
</dbReference>
<dbReference type="PRINTS" id="PR00081">
    <property type="entry name" value="GDHRDH"/>
</dbReference>
<evidence type="ECO:0000256" key="10">
    <source>
        <dbReference type="ARBA" id="ARBA00047325"/>
    </source>
</evidence>
<dbReference type="GO" id="GO:0006693">
    <property type="term" value="P:prostaglandin metabolic process"/>
    <property type="evidence" value="ECO:0007669"/>
    <property type="project" value="UniProtKB-KW"/>
</dbReference>
<gene>
    <name evidence="24" type="primary">Hpgd_0</name>
    <name evidence="24" type="ORF">GTO96_0016061</name>
</gene>
<dbReference type="SUPFAM" id="SSF51735">
    <property type="entry name" value="NAD(P)-binding Rossmann-fold domains"/>
    <property type="match status" value="1"/>
</dbReference>
<comment type="catalytic activity">
    <reaction evidence="22">
        <text>resolvin E1 + NAD(+) = 18-oxo-resolvin E1 + NADH + H(+)</text>
        <dbReference type="Rhea" id="RHEA:49244"/>
        <dbReference type="ChEBI" id="CHEBI:15378"/>
        <dbReference type="ChEBI" id="CHEBI:57540"/>
        <dbReference type="ChEBI" id="CHEBI:57945"/>
        <dbReference type="ChEBI" id="CHEBI:91000"/>
        <dbReference type="ChEBI" id="CHEBI:91001"/>
    </reaction>
    <physiologicalReaction direction="left-to-right" evidence="22">
        <dbReference type="Rhea" id="RHEA:49245"/>
    </physiologicalReaction>
</comment>
<sequence length="261" mass="28411">MALTGRIALVTGGAQGIGRAISEALLREGAKVALVDSNPEVARECRGRLEEAFGVGSSLFFECDVTDWAKLQEAFRKTVKHFGRLDIAINNAGINNEKDWQKTINVNLTSLIKGTYLALEHMSRENGKDGGVIINVSSMAAFMHSPHMPVYTATKYGVLGFTKAIAEASAVGNFGVRINVLCPAYVDTPLLQSIDKEDKMGRYFKYKEELRQSMHTYGVLDPSLIADGMMMIIKDGSLNGAVMKITASKGIHFQSDEPMSA</sequence>
<dbReference type="Proteomes" id="UP000886611">
    <property type="component" value="Unassembled WGS sequence"/>
</dbReference>
<evidence type="ECO:0000256" key="20">
    <source>
        <dbReference type="ARBA" id="ARBA00048921"/>
    </source>
</evidence>
<dbReference type="EMBL" id="JAATIS010001721">
    <property type="protein sequence ID" value="KAG2465786.1"/>
    <property type="molecule type" value="Genomic_DNA"/>
</dbReference>
<evidence type="ECO:0000256" key="13">
    <source>
        <dbReference type="ARBA" id="ARBA00048140"/>
    </source>
</evidence>
<dbReference type="InterPro" id="IPR020904">
    <property type="entry name" value="Sc_DH/Rdtase_CS"/>
</dbReference>
<comment type="catalytic activity">
    <reaction evidence="12">
        <text>14-hydroxy-(4Z,7Z,10Z,12E,16Z,19Z)-docosahexaenoate + NAD(+) = 14-oxo-(4Z,7Z,10Z,12E,16Z,19Z)-docosahexaenoate + NADH + H(+)</text>
        <dbReference type="Rhea" id="RHEA:48952"/>
        <dbReference type="ChEBI" id="CHEBI:15378"/>
        <dbReference type="ChEBI" id="CHEBI:57540"/>
        <dbReference type="ChEBI" id="CHEBI:57945"/>
        <dbReference type="ChEBI" id="CHEBI:90866"/>
        <dbReference type="ChEBI" id="CHEBI:90867"/>
    </reaction>
    <physiologicalReaction direction="left-to-right" evidence="12">
        <dbReference type="Rhea" id="RHEA:48953"/>
    </physiologicalReaction>
</comment>
<organism evidence="24 25">
    <name type="scientific">Polypterus senegalus</name>
    <name type="common">Senegal bichir</name>
    <dbReference type="NCBI Taxonomy" id="55291"/>
    <lineage>
        <taxon>Eukaryota</taxon>
        <taxon>Metazoa</taxon>
        <taxon>Chordata</taxon>
        <taxon>Craniata</taxon>
        <taxon>Vertebrata</taxon>
        <taxon>Euteleostomi</taxon>
        <taxon>Actinopterygii</taxon>
        <taxon>Polypteriformes</taxon>
        <taxon>Polypteridae</taxon>
        <taxon>Polypterus</taxon>
    </lineage>
</organism>
<evidence type="ECO:0000313" key="25">
    <source>
        <dbReference type="Proteomes" id="UP000886611"/>
    </source>
</evidence>
<comment type="catalytic activity">
    <reaction evidence="15">
        <text>resolvin D1 + NAD(+) = 17-oxoresolvin D1 + NADH + H(+)</text>
        <dbReference type="Rhea" id="RHEA:50128"/>
        <dbReference type="ChEBI" id="CHEBI:15378"/>
        <dbReference type="ChEBI" id="CHEBI:57540"/>
        <dbReference type="ChEBI" id="CHEBI:57945"/>
        <dbReference type="ChEBI" id="CHEBI:132079"/>
        <dbReference type="ChEBI" id="CHEBI:132081"/>
    </reaction>
    <physiologicalReaction direction="left-to-right" evidence="15">
        <dbReference type="Rhea" id="RHEA:50129"/>
    </physiologicalReaction>
</comment>
<keyword evidence="2" id="KW-0276">Fatty acid metabolism</keyword>
<comment type="catalytic activity">
    <reaction evidence="14">
        <text>(11R)-hydroxy-(5Z,8Z,12E,14Z)-eicosatetraenoate + NAD(+) = 11-oxo-(5Z,8Z,12E,14Z)-eicosatetraenoate + NADH + H(+)</text>
        <dbReference type="Rhea" id="RHEA:48640"/>
        <dbReference type="ChEBI" id="CHEBI:15378"/>
        <dbReference type="ChEBI" id="CHEBI:57540"/>
        <dbReference type="ChEBI" id="CHEBI:57945"/>
        <dbReference type="ChEBI" id="CHEBI:78836"/>
        <dbReference type="ChEBI" id="CHEBI:90697"/>
    </reaction>
    <physiologicalReaction direction="left-to-right" evidence="14">
        <dbReference type="Rhea" id="RHEA:48641"/>
    </physiologicalReaction>
</comment>
<comment type="similarity">
    <text evidence="1 23">Belongs to the short-chain dehydrogenases/reductases (SDR) family.</text>
</comment>
<comment type="catalytic activity">
    <reaction evidence="19">
        <text>prostaglandin E2 + NAD(+) = 15-oxoprostaglandin E2 + NADH + H(+)</text>
        <dbReference type="Rhea" id="RHEA:11876"/>
        <dbReference type="ChEBI" id="CHEBI:15378"/>
        <dbReference type="ChEBI" id="CHEBI:57400"/>
        <dbReference type="ChEBI" id="CHEBI:57540"/>
        <dbReference type="ChEBI" id="CHEBI:57945"/>
        <dbReference type="ChEBI" id="CHEBI:606564"/>
        <dbReference type="EC" id="1.1.1.141"/>
    </reaction>
    <physiologicalReaction direction="left-to-right" evidence="19">
        <dbReference type="Rhea" id="RHEA:11877"/>
    </physiologicalReaction>
</comment>
<feature type="non-terminal residue" evidence="24">
    <location>
        <position position="261"/>
    </location>
</feature>
<dbReference type="GO" id="GO:0005737">
    <property type="term" value="C:cytoplasm"/>
    <property type="evidence" value="ECO:0007669"/>
    <property type="project" value="TreeGrafter"/>
</dbReference>
<comment type="catalytic activity">
    <reaction evidence="10">
        <text>prostaglandin E1 + NAD(+) = 15-oxoprostaglandin E1 + NADH + H(+)</text>
        <dbReference type="Rhea" id="RHEA:16477"/>
        <dbReference type="ChEBI" id="CHEBI:15378"/>
        <dbReference type="ChEBI" id="CHEBI:57397"/>
        <dbReference type="ChEBI" id="CHEBI:57401"/>
        <dbReference type="ChEBI" id="CHEBI:57540"/>
        <dbReference type="ChEBI" id="CHEBI:57945"/>
    </reaction>
    <physiologicalReaction direction="left-to-right" evidence="10">
        <dbReference type="Rhea" id="RHEA:16478"/>
    </physiologicalReaction>
</comment>
<evidence type="ECO:0000256" key="15">
    <source>
        <dbReference type="ARBA" id="ARBA00048170"/>
    </source>
</evidence>
<proteinExistence type="inferred from homology"/>
<dbReference type="EC" id="1.1.1.141" evidence="4"/>
<evidence type="ECO:0000256" key="12">
    <source>
        <dbReference type="ARBA" id="ARBA00048008"/>
    </source>
</evidence>
<keyword evidence="2" id="KW-0644">Prostaglandin metabolism</keyword>
<evidence type="ECO:0000256" key="23">
    <source>
        <dbReference type="RuleBase" id="RU000363"/>
    </source>
</evidence>
<evidence type="ECO:0000313" key="24">
    <source>
        <dbReference type="EMBL" id="KAG2465786.1"/>
    </source>
</evidence>
<comment type="function">
    <text evidence="9">Catalyzes the NAD-dependent dehydrogenation (oxidation) of a broad array of hydroxylated polyunsaturated fatty acids (mainly eicosanoids and docosanoids, including prostaglandins, lipoxins and resolvins), yielding their corresponding keto (oxo) metabolites. Decreases the levels of the pro-proliferative prostaglandins such as prostaglandin E2 (whose activity is increased in cancer because of an increase in the expression of cyclooxygenase 2) and generates oxo-fatty acid products that can profoundly influence cell function by abrogating pro-inflammatory cytokine expression. Converts resolvins E1, D1 and D2 to their oxo products, which represents a mode of resolvin inactivation. Resolvin E1 plays important roles during the resolution phase of acute inflammation, while resolvins D1 and D2 have a unique role in obesity-induced adipose inflammation.</text>
</comment>
<keyword evidence="25" id="KW-1185">Reference proteome</keyword>
<comment type="catalytic activity">
    <reaction evidence="17">
        <text>lipoxin A4 + NAD(+) = 15-oxo-(5S,6R)-dihydroxy-(7E,9E,11Z,13E)-eicosatetraenoate + NADH + H(+)</text>
        <dbReference type="Rhea" id="RHEA:41572"/>
        <dbReference type="ChEBI" id="CHEBI:15378"/>
        <dbReference type="ChEBI" id="CHEBI:57540"/>
        <dbReference type="ChEBI" id="CHEBI:57945"/>
        <dbReference type="ChEBI" id="CHEBI:67026"/>
        <dbReference type="ChEBI" id="CHEBI:78311"/>
    </reaction>
    <physiologicalReaction direction="left-to-right" evidence="17">
        <dbReference type="Rhea" id="RHEA:41573"/>
    </physiologicalReaction>
</comment>
<evidence type="ECO:0000256" key="17">
    <source>
        <dbReference type="ARBA" id="ARBA00048535"/>
    </source>
</evidence>
<evidence type="ECO:0000256" key="16">
    <source>
        <dbReference type="ARBA" id="ARBA00048393"/>
    </source>
</evidence>
<dbReference type="InterPro" id="IPR002347">
    <property type="entry name" value="SDR_fam"/>
</dbReference>
<evidence type="ECO:0000256" key="14">
    <source>
        <dbReference type="ARBA" id="ARBA00048144"/>
    </source>
</evidence>
<evidence type="ECO:0000256" key="9">
    <source>
        <dbReference type="ARBA" id="ARBA00045705"/>
    </source>
</evidence>
<comment type="catalytic activity">
    <reaction evidence="16">
        <text>resolvin D2 + NAD(+) = 7-oxoresolvin D2 + NADH + H(+)</text>
        <dbReference type="Rhea" id="RHEA:53584"/>
        <dbReference type="ChEBI" id="CHEBI:15378"/>
        <dbReference type="ChEBI" id="CHEBI:57540"/>
        <dbReference type="ChEBI" id="CHEBI:57945"/>
        <dbReference type="ChEBI" id="CHEBI:133367"/>
        <dbReference type="ChEBI" id="CHEBI:137497"/>
    </reaction>
    <physiologicalReaction direction="left-to-right" evidence="16">
        <dbReference type="Rhea" id="RHEA:53585"/>
    </physiologicalReaction>
</comment>
<comment type="catalytic activity">
    <reaction evidence="20">
        <text>resolvin D2 + NAD(+) = 16-oxoresolvin D2 + NADH + H(+)</text>
        <dbReference type="Rhea" id="RHEA:53588"/>
        <dbReference type="ChEBI" id="CHEBI:15378"/>
        <dbReference type="ChEBI" id="CHEBI:57540"/>
        <dbReference type="ChEBI" id="CHEBI:57945"/>
        <dbReference type="ChEBI" id="CHEBI:133367"/>
        <dbReference type="ChEBI" id="CHEBI:137498"/>
    </reaction>
    <physiologicalReaction direction="left-to-right" evidence="20">
        <dbReference type="Rhea" id="RHEA:53589"/>
    </physiologicalReaction>
</comment>
<evidence type="ECO:0000256" key="2">
    <source>
        <dbReference type="ARBA" id="ARBA00022501"/>
    </source>
</evidence>
<dbReference type="Pfam" id="PF00106">
    <property type="entry name" value="adh_short"/>
    <property type="match status" value="1"/>
</dbReference>
<evidence type="ECO:0000256" key="8">
    <source>
        <dbReference type="ARBA" id="ARBA00042026"/>
    </source>
</evidence>
<name>A0A8X7XCR7_POLSE</name>
<comment type="catalytic activity">
    <reaction evidence="18">
        <text>prostaglandin A1 + NAD(+) = 15-oxo-prostaglandin A1 + NADH + H(+)</text>
        <dbReference type="Rhea" id="RHEA:41263"/>
        <dbReference type="ChEBI" id="CHEBI:15378"/>
        <dbReference type="ChEBI" id="CHEBI:57398"/>
        <dbReference type="ChEBI" id="CHEBI:57540"/>
        <dbReference type="ChEBI" id="CHEBI:57945"/>
        <dbReference type="ChEBI" id="CHEBI:85072"/>
    </reaction>
    <physiologicalReaction direction="left-to-right" evidence="18">
        <dbReference type="Rhea" id="RHEA:41264"/>
    </physiologicalReaction>
</comment>
<keyword evidence="2" id="KW-0443">Lipid metabolism</keyword>
<dbReference type="OrthoDB" id="37659at2759"/>
<evidence type="ECO:0000256" key="11">
    <source>
        <dbReference type="ARBA" id="ARBA00047672"/>
    </source>
</evidence>